<protein>
    <submittedName>
        <fullName evidence="3">GHKL domain-containing protein</fullName>
    </submittedName>
</protein>
<feature type="transmembrane region" description="Helical" evidence="1">
    <location>
        <begin position="68"/>
        <end position="86"/>
    </location>
</feature>
<reference evidence="3 4" key="1">
    <citation type="submission" date="2020-08" db="EMBL/GenBank/DDBJ databases">
        <authorList>
            <person name="Liu C."/>
            <person name="Sun Q."/>
        </authorList>
    </citation>
    <scope>NUCLEOTIDE SEQUENCE [LARGE SCALE GENOMIC DNA]</scope>
    <source>
        <strain evidence="3 4">NSJ-38</strain>
    </source>
</reference>
<feature type="transmembrane region" description="Helical" evidence="1">
    <location>
        <begin position="36"/>
        <end position="56"/>
    </location>
</feature>
<evidence type="ECO:0000256" key="1">
    <source>
        <dbReference type="SAM" id="Phobius"/>
    </source>
</evidence>
<evidence type="ECO:0000259" key="2">
    <source>
        <dbReference type="Pfam" id="PF14501"/>
    </source>
</evidence>
<dbReference type="GO" id="GO:0042802">
    <property type="term" value="F:identical protein binding"/>
    <property type="evidence" value="ECO:0007669"/>
    <property type="project" value="TreeGrafter"/>
</dbReference>
<dbReference type="Proteomes" id="UP000515823">
    <property type="component" value="Chromosome"/>
</dbReference>
<dbReference type="CDD" id="cd16935">
    <property type="entry name" value="HATPase_AgrC-ComD-like"/>
    <property type="match status" value="1"/>
</dbReference>
<keyword evidence="1" id="KW-0472">Membrane</keyword>
<accession>A0A7G9G4P9</accession>
<dbReference type="PANTHER" id="PTHR40448">
    <property type="entry name" value="TWO-COMPONENT SENSOR HISTIDINE KINASE"/>
    <property type="match status" value="1"/>
</dbReference>
<name>A0A7G9G4P9_9FIRM</name>
<keyword evidence="1" id="KW-1133">Transmembrane helix</keyword>
<dbReference type="AlphaFoldDB" id="A0A7G9G4P9"/>
<feature type="domain" description="Sensor histidine kinase NatK-like C-terminal" evidence="2">
    <location>
        <begin position="340"/>
        <end position="439"/>
    </location>
</feature>
<organism evidence="3 4">
    <name type="scientific">Qiania dongpingensis</name>
    <dbReference type="NCBI Taxonomy" id="2763669"/>
    <lineage>
        <taxon>Bacteria</taxon>
        <taxon>Bacillati</taxon>
        <taxon>Bacillota</taxon>
        <taxon>Clostridia</taxon>
        <taxon>Lachnospirales</taxon>
        <taxon>Lachnospiraceae</taxon>
        <taxon>Qiania</taxon>
    </lineage>
</organism>
<feature type="transmembrane region" description="Helical" evidence="1">
    <location>
        <begin position="172"/>
        <end position="193"/>
    </location>
</feature>
<dbReference type="EMBL" id="CP060634">
    <property type="protein sequence ID" value="QNM05781.1"/>
    <property type="molecule type" value="Genomic_DNA"/>
</dbReference>
<gene>
    <name evidence="3" type="ORF">H9Q78_00990</name>
</gene>
<dbReference type="SUPFAM" id="SSF55874">
    <property type="entry name" value="ATPase domain of HSP90 chaperone/DNA topoisomerase II/histidine kinase"/>
    <property type="match status" value="1"/>
</dbReference>
<evidence type="ECO:0000313" key="4">
    <source>
        <dbReference type="Proteomes" id="UP000515823"/>
    </source>
</evidence>
<proteinExistence type="predicted"/>
<feature type="transmembrane region" description="Helical" evidence="1">
    <location>
        <begin position="133"/>
        <end position="151"/>
    </location>
</feature>
<feature type="transmembrane region" description="Helical" evidence="1">
    <location>
        <begin position="199"/>
        <end position="219"/>
    </location>
</feature>
<dbReference type="InterPro" id="IPR032834">
    <property type="entry name" value="NatK-like_C"/>
</dbReference>
<dbReference type="InterPro" id="IPR036890">
    <property type="entry name" value="HATPase_C_sf"/>
</dbReference>
<feature type="transmembrane region" description="Helical" evidence="1">
    <location>
        <begin position="6"/>
        <end position="24"/>
    </location>
</feature>
<dbReference type="RefSeq" id="WP_249303022.1">
    <property type="nucleotide sequence ID" value="NZ_CP060634.1"/>
</dbReference>
<keyword evidence="4" id="KW-1185">Reference proteome</keyword>
<evidence type="ECO:0000313" key="3">
    <source>
        <dbReference type="EMBL" id="QNM05781.1"/>
    </source>
</evidence>
<dbReference type="KEGG" id="qdo:H9Q78_00990"/>
<dbReference type="Gene3D" id="3.30.565.10">
    <property type="entry name" value="Histidine kinase-like ATPase, C-terminal domain"/>
    <property type="match status" value="1"/>
</dbReference>
<keyword evidence="1" id="KW-0812">Transmembrane</keyword>
<feature type="transmembrane region" description="Helical" evidence="1">
    <location>
        <begin position="93"/>
        <end position="113"/>
    </location>
</feature>
<sequence>MIDTWMVILFPYLDFIPFAIPRYLMFKDRLRIPFRYVLILITAVATLNSLCFYLINRGGYEMAMQWTTIMRYGFMIVNLTLSFTLIKESFSKLMFTYLLLFAWSFFVFGNANYIESRFFWDFSDQHPYLVYNIARVIVYLLTCPFLFHFFRHTIADAIKIQDETMWHHLWKIPLFSSLFGMLYCFNDDVYAYATWQFMVSRYLMLFGTCYVSYVALEVLEISKSRTQLEEALKYADHSILAQKKQFDSLARHMDDMRRARHDLRQHLAVVQSFIEKDDKKGLRSYIDLYRSELPPDVLEFYCRNDVVNAVICYYAALSKDSHIRFDAKADYPESCSISETDITVLLGNILENAAEACQRQSGNQTFIKLRILRRSSSELLILADNTCSTPVIFKEGVPMSSKRDGMGIGTSSIQDIAERYHGIVRFEWKEGIFYTSVMMQYKRQIPLKF</sequence>
<dbReference type="PANTHER" id="PTHR40448:SF1">
    <property type="entry name" value="TWO-COMPONENT SENSOR HISTIDINE KINASE"/>
    <property type="match status" value="1"/>
</dbReference>
<dbReference type="Pfam" id="PF14501">
    <property type="entry name" value="HATPase_c_5"/>
    <property type="match status" value="1"/>
</dbReference>